<evidence type="ECO:0000256" key="1">
    <source>
        <dbReference type="ARBA" id="ARBA00004123"/>
    </source>
</evidence>
<dbReference type="AlphaFoldDB" id="A0A9P4R3E2"/>
<dbReference type="InterPro" id="IPR036864">
    <property type="entry name" value="Zn2-C6_fun-type_DNA-bd_sf"/>
</dbReference>
<evidence type="ECO:0000256" key="3">
    <source>
        <dbReference type="ARBA" id="ARBA00023015"/>
    </source>
</evidence>
<dbReference type="CDD" id="cd00067">
    <property type="entry name" value="GAL4"/>
    <property type="match status" value="1"/>
</dbReference>
<dbReference type="SMART" id="SM00066">
    <property type="entry name" value="GAL4"/>
    <property type="match status" value="1"/>
</dbReference>
<keyword evidence="4" id="KW-0804">Transcription</keyword>
<dbReference type="GO" id="GO:0005634">
    <property type="term" value="C:nucleus"/>
    <property type="evidence" value="ECO:0007669"/>
    <property type="project" value="UniProtKB-SubCell"/>
</dbReference>
<keyword evidence="2" id="KW-0479">Metal-binding</keyword>
<dbReference type="InterPro" id="IPR050815">
    <property type="entry name" value="TF_fung"/>
</dbReference>
<protein>
    <recommendedName>
        <fullName evidence="6">Zn(2)-C6 fungal-type domain-containing protein</fullName>
    </recommendedName>
</protein>
<comment type="subcellular location">
    <subcellularLocation>
        <location evidence="1">Nucleus</location>
    </subcellularLocation>
</comment>
<proteinExistence type="predicted"/>
<dbReference type="PROSITE" id="PS50048">
    <property type="entry name" value="ZN2_CY6_FUNGAL_2"/>
    <property type="match status" value="1"/>
</dbReference>
<evidence type="ECO:0000313" key="7">
    <source>
        <dbReference type="EMBL" id="KAF2736285.1"/>
    </source>
</evidence>
<evidence type="ECO:0000259" key="6">
    <source>
        <dbReference type="PROSITE" id="PS50048"/>
    </source>
</evidence>
<dbReference type="SUPFAM" id="SSF57701">
    <property type="entry name" value="Zn2/Cys6 DNA-binding domain"/>
    <property type="match status" value="1"/>
</dbReference>
<organism evidence="7 8">
    <name type="scientific">Polyplosphaeria fusca</name>
    <dbReference type="NCBI Taxonomy" id="682080"/>
    <lineage>
        <taxon>Eukaryota</taxon>
        <taxon>Fungi</taxon>
        <taxon>Dikarya</taxon>
        <taxon>Ascomycota</taxon>
        <taxon>Pezizomycotina</taxon>
        <taxon>Dothideomycetes</taxon>
        <taxon>Pleosporomycetidae</taxon>
        <taxon>Pleosporales</taxon>
        <taxon>Tetraplosphaeriaceae</taxon>
        <taxon>Polyplosphaeria</taxon>
    </lineage>
</organism>
<keyword evidence="8" id="KW-1185">Reference proteome</keyword>
<sequence>MFQGPASPIPLIQKAANVCAYCRGRKQGCDRLLPRCSRCAAKGRDCDYTSVTELGRPGDPNTDPLFPLVVFHEQCGPDLSPRGSSELQRAVLETLGGSVTPASNLSELVSEILDLAEVSVFELLNNYEAVIHPGLPVIPRYAEWREAYVSGSIMRDSLPSPFLLLCALLASRRPCPHPQHLTANLLYTTIKQILSLLHASSEPHIETVQCGILAAAYECGHGLAKQAHMTITASAAVMNLIDFDTKRRNADDTVEIEAPYLRSAILIADRMCASSTMVPLACPHNGALSQRLEAVVSYDVPPKPVPYVRSGEWKRHVSAQTSLVSGRVMEYNQALRAGRPAKEEYTAIESAAQGMVAGLLDAEDRHSWYMCDAVSMALTALHGLHLCQIRYGKLDEGDVRVLMSFQSSRQMVWDMCQFTATMVDGKDAANFTLGGLFCVLLAGVLALQTIQPDDVPLDEVKKFLGLLRWFGTRWYLGQQYAAQVEAILTRFGE</sequence>
<evidence type="ECO:0000256" key="4">
    <source>
        <dbReference type="ARBA" id="ARBA00023163"/>
    </source>
</evidence>
<comment type="caution">
    <text evidence="7">The sequence shown here is derived from an EMBL/GenBank/DDBJ whole genome shotgun (WGS) entry which is preliminary data.</text>
</comment>
<dbReference type="Pfam" id="PF00172">
    <property type="entry name" value="Zn_clus"/>
    <property type="match status" value="1"/>
</dbReference>
<reference evidence="7" key="1">
    <citation type="journal article" date="2020" name="Stud. Mycol.">
        <title>101 Dothideomycetes genomes: a test case for predicting lifestyles and emergence of pathogens.</title>
        <authorList>
            <person name="Haridas S."/>
            <person name="Albert R."/>
            <person name="Binder M."/>
            <person name="Bloem J."/>
            <person name="Labutti K."/>
            <person name="Salamov A."/>
            <person name="Andreopoulos B."/>
            <person name="Baker S."/>
            <person name="Barry K."/>
            <person name="Bills G."/>
            <person name="Bluhm B."/>
            <person name="Cannon C."/>
            <person name="Castanera R."/>
            <person name="Culley D."/>
            <person name="Daum C."/>
            <person name="Ezra D."/>
            <person name="Gonzalez J."/>
            <person name="Henrissat B."/>
            <person name="Kuo A."/>
            <person name="Liang C."/>
            <person name="Lipzen A."/>
            <person name="Lutzoni F."/>
            <person name="Magnuson J."/>
            <person name="Mondo S."/>
            <person name="Nolan M."/>
            <person name="Ohm R."/>
            <person name="Pangilinan J."/>
            <person name="Park H.-J."/>
            <person name="Ramirez L."/>
            <person name="Alfaro M."/>
            <person name="Sun H."/>
            <person name="Tritt A."/>
            <person name="Yoshinaga Y."/>
            <person name="Zwiers L.-H."/>
            <person name="Turgeon B."/>
            <person name="Goodwin S."/>
            <person name="Spatafora J."/>
            <person name="Crous P."/>
            <person name="Grigoriev I."/>
        </authorList>
    </citation>
    <scope>NUCLEOTIDE SEQUENCE</scope>
    <source>
        <strain evidence="7">CBS 125425</strain>
    </source>
</reference>
<dbReference type="GO" id="GO:0000981">
    <property type="term" value="F:DNA-binding transcription factor activity, RNA polymerase II-specific"/>
    <property type="evidence" value="ECO:0007669"/>
    <property type="project" value="InterPro"/>
</dbReference>
<evidence type="ECO:0000256" key="2">
    <source>
        <dbReference type="ARBA" id="ARBA00022723"/>
    </source>
</evidence>
<accession>A0A9P4R3E2</accession>
<evidence type="ECO:0000256" key="5">
    <source>
        <dbReference type="ARBA" id="ARBA00023242"/>
    </source>
</evidence>
<dbReference type="Gene3D" id="4.10.240.10">
    <property type="entry name" value="Zn(2)-C6 fungal-type DNA-binding domain"/>
    <property type="match status" value="1"/>
</dbReference>
<keyword evidence="3" id="KW-0805">Transcription regulation</keyword>
<dbReference type="PANTHER" id="PTHR47338">
    <property type="entry name" value="ZN(II)2CYS6 TRANSCRIPTION FACTOR (EUROFUNG)-RELATED"/>
    <property type="match status" value="1"/>
</dbReference>
<evidence type="ECO:0000313" key="8">
    <source>
        <dbReference type="Proteomes" id="UP000799444"/>
    </source>
</evidence>
<dbReference type="EMBL" id="ML996126">
    <property type="protein sequence ID" value="KAF2736285.1"/>
    <property type="molecule type" value="Genomic_DNA"/>
</dbReference>
<name>A0A9P4R3E2_9PLEO</name>
<dbReference type="PROSITE" id="PS00463">
    <property type="entry name" value="ZN2_CY6_FUNGAL_1"/>
    <property type="match status" value="1"/>
</dbReference>
<keyword evidence="5" id="KW-0539">Nucleus</keyword>
<gene>
    <name evidence="7" type="ORF">EJ04DRAFT_575434</name>
</gene>
<dbReference type="GO" id="GO:0008270">
    <property type="term" value="F:zinc ion binding"/>
    <property type="evidence" value="ECO:0007669"/>
    <property type="project" value="InterPro"/>
</dbReference>
<dbReference type="InterPro" id="IPR001138">
    <property type="entry name" value="Zn2Cys6_DnaBD"/>
</dbReference>
<dbReference type="OrthoDB" id="3862662at2759"/>
<dbReference type="Proteomes" id="UP000799444">
    <property type="component" value="Unassembled WGS sequence"/>
</dbReference>
<dbReference type="CDD" id="cd12148">
    <property type="entry name" value="fungal_TF_MHR"/>
    <property type="match status" value="1"/>
</dbReference>
<feature type="domain" description="Zn(2)-C6 fungal-type" evidence="6">
    <location>
        <begin position="18"/>
        <end position="48"/>
    </location>
</feature>
<dbReference type="PANTHER" id="PTHR47338:SF20">
    <property type="entry name" value="ZN(II)2CYS6 TRANSCRIPTION FACTOR (EUROFUNG)"/>
    <property type="match status" value="1"/>
</dbReference>